<reference evidence="2 3" key="1">
    <citation type="submission" date="2020-04" db="EMBL/GenBank/DDBJ databases">
        <title>Genome sequencing of novel species.</title>
        <authorList>
            <person name="Heo J."/>
            <person name="Kim S.-J."/>
            <person name="Kim J.-S."/>
            <person name="Hong S.-B."/>
            <person name="Kwon S.-W."/>
        </authorList>
    </citation>
    <scope>NUCLEOTIDE SEQUENCE [LARGE SCALE GENOMIC DNA]</scope>
    <source>
        <strain evidence="2 3">GN2-R2</strain>
    </source>
</reference>
<evidence type="ECO:0000256" key="1">
    <source>
        <dbReference type="SAM" id="SignalP"/>
    </source>
</evidence>
<feature type="signal peptide" evidence="1">
    <location>
        <begin position="1"/>
        <end position="21"/>
    </location>
</feature>
<feature type="chain" id="PRO_5030950035" description="Lipoprotein" evidence="1">
    <location>
        <begin position="22"/>
        <end position="164"/>
    </location>
</feature>
<evidence type="ECO:0000313" key="3">
    <source>
        <dbReference type="Proteomes" id="UP000502415"/>
    </source>
</evidence>
<sequence>MKNTLSLALLPALFSVVTLSACDKVKAAVNLLPKEQACVDSERWKTSDAKIQVVANLGDRGLPLKRDAFWVRFQVKSESGPSPKRNMLCEKINGKWVRAENDEFIIRMRLANTLLQQKGAALRAREPRDGFLRRLPNPRGDSGADVAFELAGDMMFKEDGRLAK</sequence>
<dbReference type="EMBL" id="CP051685">
    <property type="protein sequence ID" value="QJD98951.1"/>
    <property type="molecule type" value="Genomic_DNA"/>
</dbReference>
<keyword evidence="1" id="KW-0732">Signal</keyword>
<dbReference type="KEGG" id="mfy:HH212_01965"/>
<protein>
    <recommendedName>
        <fullName evidence="4">Lipoprotein</fullName>
    </recommendedName>
</protein>
<organism evidence="2 3">
    <name type="scientific">Massilia forsythiae</name>
    <dbReference type="NCBI Taxonomy" id="2728020"/>
    <lineage>
        <taxon>Bacteria</taxon>
        <taxon>Pseudomonadati</taxon>
        <taxon>Pseudomonadota</taxon>
        <taxon>Betaproteobacteria</taxon>
        <taxon>Burkholderiales</taxon>
        <taxon>Oxalobacteraceae</taxon>
        <taxon>Telluria group</taxon>
        <taxon>Massilia</taxon>
    </lineage>
</organism>
<dbReference type="AlphaFoldDB" id="A0A7Z2VTF9"/>
<dbReference type="Proteomes" id="UP000502415">
    <property type="component" value="Chromosome"/>
</dbReference>
<dbReference type="RefSeq" id="WP_169433848.1">
    <property type="nucleotide sequence ID" value="NZ_CP051685.1"/>
</dbReference>
<proteinExistence type="predicted"/>
<gene>
    <name evidence="2" type="ORF">HH212_01965</name>
</gene>
<evidence type="ECO:0008006" key="4">
    <source>
        <dbReference type="Google" id="ProtNLM"/>
    </source>
</evidence>
<evidence type="ECO:0000313" key="2">
    <source>
        <dbReference type="EMBL" id="QJD98951.1"/>
    </source>
</evidence>
<name>A0A7Z2VTF9_9BURK</name>
<keyword evidence="3" id="KW-1185">Reference proteome</keyword>
<dbReference type="PROSITE" id="PS51257">
    <property type="entry name" value="PROKAR_LIPOPROTEIN"/>
    <property type="match status" value="1"/>
</dbReference>
<accession>A0A7Z2VTF9</accession>